<comment type="PTM">
    <text evidence="7 9">One or more lysine residues are methylated.</text>
</comment>
<dbReference type="GO" id="GO:0006412">
    <property type="term" value="P:translation"/>
    <property type="evidence" value="ECO:0007669"/>
    <property type="project" value="UniProtKB-UniRule"/>
</dbReference>
<feature type="domain" description="Large ribosomal subunit protein uL11 N-terminal" evidence="11">
    <location>
        <begin position="14"/>
        <end position="72"/>
    </location>
</feature>
<dbReference type="Gene3D" id="3.30.1550.10">
    <property type="entry name" value="Ribosomal protein L11/L12, N-terminal domain"/>
    <property type="match status" value="1"/>
</dbReference>
<evidence type="ECO:0000313" key="12">
    <source>
        <dbReference type="EMBL" id="ATQ16005.1"/>
    </source>
</evidence>
<dbReference type="InterPro" id="IPR020783">
    <property type="entry name" value="Ribosomal_uL11_C"/>
</dbReference>
<evidence type="ECO:0000256" key="2">
    <source>
        <dbReference type="ARBA" id="ARBA00022481"/>
    </source>
</evidence>
<evidence type="ECO:0000256" key="1">
    <source>
        <dbReference type="ARBA" id="ARBA00010537"/>
    </source>
</evidence>
<dbReference type="Gene3D" id="1.10.10.250">
    <property type="entry name" value="Ribosomal protein L11, C-terminal domain"/>
    <property type="match status" value="1"/>
</dbReference>
<dbReference type="GO" id="GO:0022625">
    <property type="term" value="C:cytosolic large ribosomal subunit"/>
    <property type="evidence" value="ECO:0007669"/>
    <property type="project" value="TreeGrafter"/>
</dbReference>
<evidence type="ECO:0000259" key="11">
    <source>
        <dbReference type="Pfam" id="PF03946"/>
    </source>
</evidence>
<dbReference type="InterPro" id="IPR000911">
    <property type="entry name" value="Ribosomal_uL11"/>
</dbReference>
<organism evidence="13 15">
    <name type="scientific">Borrelia miyamotoi</name>
    <dbReference type="NCBI Taxonomy" id="47466"/>
    <lineage>
        <taxon>Bacteria</taxon>
        <taxon>Pseudomonadati</taxon>
        <taxon>Spirochaetota</taxon>
        <taxon>Spirochaetia</taxon>
        <taxon>Spirochaetales</taxon>
        <taxon>Borreliaceae</taxon>
        <taxon>Borrelia</taxon>
    </lineage>
</organism>
<reference evidence="13" key="2">
    <citation type="submission" date="2022-12" db="EMBL/GenBank/DDBJ databases">
        <title>Whole genome sequencing of Borrelia miyamotoi strains isolated at the Russian territory.</title>
        <authorList>
            <person name="Kuleshov K.V."/>
            <person name="Platonov A.E."/>
            <person name="Goptar I.A."/>
            <person name="Shipulin G.A."/>
            <person name="Markelov M.L."/>
            <person name="Koetsveld J."/>
            <person name="Kolyasnikova N.M."/>
            <person name="Sarksyan D.S."/>
            <person name="Toporkova M.G."/>
            <person name="Hovius J.W."/>
        </authorList>
    </citation>
    <scope>NUCLEOTIDE SEQUENCE</scope>
    <source>
        <strain evidence="12 14">Yekat-1</strain>
        <strain evidence="13">Yekat-76</strain>
    </source>
</reference>
<dbReference type="Pfam" id="PF00298">
    <property type="entry name" value="Ribosomal_L11"/>
    <property type="match status" value="1"/>
</dbReference>
<dbReference type="SUPFAM" id="SSF54747">
    <property type="entry name" value="Ribosomal L11/L12e N-terminal domain"/>
    <property type="match status" value="1"/>
</dbReference>
<dbReference type="NCBIfam" id="TIGR01632">
    <property type="entry name" value="L11_bact"/>
    <property type="match status" value="1"/>
</dbReference>
<dbReference type="CDD" id="cd00349">
    <property type="entry name" value="Ribosomal_L11"/>
    <property type="match status" value="1"/>
</dbReference>
<evidence type="ECO:0000256" key="6">
    <source>
        <dbReference type="ARBA" id="ARBA00023274"/>
    </source>
</evidence>
<evidence type="ECO:0000259" key="10">
    <source>
        <dbReference type="Pfam" id="PF00298"/>
    </source>
</evidence>
<dbReference type="PANTHER" id="PTHR11661">
    <property type="entry name" value="60S RIBOSOMAL PROTEIN L12"/>
    <property type="match status" value="1"/>
</dbReference>
<comment type="function">
    <text evidence="7 9">Forms part of the ribosomal stalk which helps the ribosome interact with GTP-bound translation factors.</text>
</comment>
<keyword evidence="6 7" id="KW-0687">Ribonucleoprotein</keyword>
<dbReference type="InterPro" id="IPR020784">
    <property type="entry name" value="Ribosomal_uL11_N"/>
</dbReference>
<accession>A0AAP9CFU5</accession>
<dbReference type="InterPro" id="IPR036769">
    <property type="entry name" value="Ribosomal_uL11_C_sf"/>
</dbReference>
<evidence type="ECO:0000256" key="5">
    <source>
        <dbReference type="ARBA" id="ARBA00022980"/>
    </source>
</evidence>
<keyword evidence="14" id="KW-1185">Reference proteome</keyword>
<comment type="subunit">
    <text evidence="7">Part of the ribosomal stalk of the 50S ribosomal subunit. Interacts with L10 and the large rRNA to form the base of the stalk. L10 forms an elongated spine to which L12 dimers bind in a sequential fashion forming a multimeric L10(L12)X complex.</text>
</comment>
<gene>
    <name evidence="7 13" type="primary">rplK</name>
    <name evidence="12" type="ORF">CNO13_02340</name>
    <name evidence="13" type="ORF">EZU67_02340</name>
</gene>
<evidence type="ECO:0000256" key="7">
    <source>
        <dbReference type="HAMAP-Rule" id="MF_00736"/>
    </source>
</evidence>
<dbReference type="RefSeq" id="WP_044003394.1">
    <property type="nucleotide sequence ID" value="NZ_AP024371.1"/>
</dbReference>
<keyword evidence="2 7" id="KW-0488">Methylation</keyword>
<evidence type="ECO:0000313" key="13">
    <source>
        <dbReference type="EMBL" id="QBK61997.1"/>
    </source>
</evidence>
<protein>
    <recommendedName>
        <fullName evidence="7">Large ribosomal subunit protein uL11</fullName>
    </recommendedName>
</protein>
<evidence type="ECO:0000256" key="9">
    <source>
        <dbReference type="RuleBase" id="RU003979"/>
    </source>
</evidence>
<dbReference type="GeneID" id="75118094"/>
<dbReference type="InterPro" id="IPR036796">
    <property type="entry name" value="Ribosomal_uL11_N_sf"/>
</dbReference>
<keyword evidence="5 7" id="KW-0689">Ribosomal protein</keyword>
<evidence type="ECO:0000256" key="8">
    <source>
        <dbReference type="RuleBase" id="RU003978"/>
    </source>
</evidence>
<comment type="similarity">
    <text evidence="1 7 8">Belongs to the universal ribosomal protein uL11 family.</text>
</comment>
<name>A0AAP9CFU5_9SPIR</name>
<dbReference type="Pfam" id="PF03946">
    <property type="entry name" value="Ribosomal_L11_N"/>
    <property type="match status" value="1"/>
</dbReference>
<dbReference type="AlphaFoldDB" id="A0AAP9CFU5"/>
<dbReference type="InterPro" id="IPR020785">
    <property type="entry name" value="Ribosomal_uL11_CS"/>
</dbReference>
<proteinExistence type="inferred from homology"/>
<dbReference type="Proteomes" id="UP000291995">
    <property type="component" value="Chromosome"/>
</dbReference>
<dbReference type="GO" id="GO:0003735">
    <property type="term" value="F:structural constituent of ribosome"/>
    <property type="evidence" value="ECO:0007669"/>
    <property type="project" value="InterPro"/>
</dbReference>
<evidence type="ECO:0000313" key="14">
    <source>
        <dbReference type="Proteomes" id="UP000230633"/>
    </source>
</evidence>
<keyword evidence="3 7" id="KW-0699">rRNA-binding</keyword>
<dbReference type="EMBL" id="CP036557">
    <property type="protein sequence ID" value="QBK61997.1"/>
    <property type="molecule type" value="Genomic_DNA"/>
</dbReference>
<dbReference type="FunFam" id="1.10.10.250:FF:000001">
    <property type="entry name" value="50S ribosomal protein L11"/>
    <property type="match status" value="1"/>
</dbReference>
<evidence type="ECO:0000313" key="15">
    <source>
        <dbReference type="Proteomes" id="UP000291995"/>
    </source>
</evidence>
<dbReference type="SMART" id="SM00649">
    <property type="entry name" value="RL11"/>
    <property type="match status" value="1"/>
</dbReference>
<dbReference type="PANTHER" id="PTHR11661:SF1">
    <property type="entry name" value="LARGE RIBOSOMAL SUBUNIT PROTEIN UL11M"/>
    <property type="match status" value="1"/>
</dbReference>
<dbReference type="PROSITE" id="PS00359">
    <property type="entry name" value="RIBOSOMAL_L11"/>
    <property type="match status" value="1"/>
</dbReference>
<dbReference type="HAMAP" id="MF_00736">
    <property type="entry name" value="Ribosomal_uL11"/>
    <property type="match status" value="1"/>
</dbReference>
<dbReference type="InterPro" id="IPR006519">
    <property type="entry name" value="Ribosomal_uL11_bac-typ"/>
</dbReference>
<dbReference type="FunFam" id="3.30.1550.10:FF:000006">
    <property type="entry name" value="50S ribosomal protein L11"/>
    <property type="match status" value="1"/>
</dbReference>
<dbReference type="EMBL" id="CP024333">
    <property type="protein sequence ID" value="ATQ16005.1"/>
    <property type="molecule type" value="Genomic_DNA"/>
</dbReference>
<reference evidence="15" key="1">
    <citation type="submission" date="2019-03" db="EMBL/GenBank/DDBJ databases">
        <title>Whole genome sequencing of Borrelia miyamotoi strains isolated at the Russian territory.</title>
        <authorList>
            <person name="Kuleshov K.V."/>
            <person name="Platonov A.E."/>
            <person name="Goptar I.A."/>
            <person name="Shipulin G.A."/>
            <person name="Markelov M.L."/>
            <person name="Koetsveld J."/>
            <person name="Kolyasnikova N.M."/>
            <person name="Sarksyan D.S."/>
            <person name="Toporkova M.G."/>
            <person name="Hovius J.W."/>
        </authorList>
    </citation>
    <scope>NUCLEOTIDE SEQUENCE [LARGE SCALE GENOMIC DNA]</scope>
    <source>
        <strain evidence="15">Yekat-76</strain>
    </source>
</reference>
<dbReference type="GO" id="GO:0070180">
    <property type="term" value="F:large ribosomal subunit rRNA binding"/>
    <property type="evidence" value="ECO:0007669"/>
    <property type="project" value="UniProtKB-UniRule"/>
</dbReference>
<dbReference type="Proteomes" id="UP000230633">
    <property type="component" value="Chromosome"/>
</dbReference>
<dbReference type="SUPFAM" id="SSF46906">
    <property type="entry name" value="Ribosomal protein L11, C-terminal domain"/>
    <property type="match status" value="1"/>
</dbReference>
<keyword evidence="4 7" id="KW-0694">RNA-binding</keyword>
<evidence type="ECO:0000256" key="4">
    <source>
        <dbReference type="ARBA" id="ARBA00022884"/>
    </source>
</evidence>
<feature type="domain" description="Large ribosomal subunit protein uL11 C-terminal" evidence="10">
    <location>
        <begin position="77"/>
        <end position="145"/>
    </location>
</feature>
<evidence type="ECO:0000256" key="3">
    <source>
        <dbReference type="ARBA" id="ARBA00022730"/>
    </source>
</evidence>
<sequence>MSDISKKKKEIAWVKLQIPAAQAAPGAKIGQALGPHGVSGPQFVKEFNERTAKMETGVVVPVIITIYRDKSFSFVVKTPPASVLIKKAIGIEIGSKKSNTEKVGTISKEKIMEIAKVKMPDLNAKTEMAAFKIIAGSARSMGVEVEK</sequence>